<evidence type="ECO:0000256" key="2">
    <source>
        <dbReference type="ARBA" id="ARBA00007261"/>
    </source>
</evidence>
<dbReference type="InterPro" id="IPR011249">
    <property type="entry name" value="Metalloenz_LuxS/M16"/>
</dbReference>
<dbReference type="Pfam" id="PF00675">
    <property type="entry name" value="Peptidase_M16"/>
    <property type="match status" value="3"/>
</dbReference>
<dbReference type="SUPFAM" id="SSF63411">
    <property type="entry name" value="LuxS/MPP-like metallohydrolase"/>
    <property type="match status" value="4"/>
</dbReference>
<evidence type="ECO:0000256" key="8">
    <source>
        <dbReference type="RuleBase" id="RU004447"/>
    </source>
</evidence>
<evidence type="ECO:0000256" key="9">
    <source>
        <dbReference type="SAM" id="SignalP"/>
    </source>
</evidence>
<feature type="domain" description="Peptidase M16 C-terminal" evidence="11">
    <location>
        <begin position="264"/>
        <end position="434"/>
    </location>
</feature>
<dbReference type="InterPro" id="IPR001431">
    <property type="entry name" value="Pept_M16_Zn_BS"/>
</dbReference>
<evidence type="ECO:0000256" key="7">
    <source>
        <dbReference type="ARBA" id="ARBA00023049"/>
    </source>
</evidence>
<feature type="chain" id="PRO_5047063063" evidence="9">
    <location>
        <begin position="22"/>
        <end position="979"/>
    </location>
</feature>
<dbReference type="Proteomes" id="UP001337681">
    <property type="component" value="Unassembled WGS sequence"/>
</dbReference>
<feature type="domain" description="Peptidase M16 N-terminal" evidence="10">
    <location>
        <begin position="59"/>
        <end position="111"/>
    </location>
</feature>
<proteinExistence type="inferred from homology"/>
<dbReference type="InterPro" id="IPR050626">
    <property type="entry name" value="Peptidase_M16"/>
</dbReference>
<feature type="domain" description="Peptidase M16 N-terminal" evidence="10">
    <location>
        <begin position="144"/>
        <end position="227"/>
    </location>
</feature>
<keyword evidence="5" id="KW-0378">Hydrolase</keyword>
<dbReference type="Gene3D" id="3.30.830.10">
    <property type="entry name" value="Metalloenzyme, LuxS/M16 peptidase-like"/>
    <property type="match status" value="4"/>
</dbReference>
<keyword evidence="7" id="KW-0482">Metalloprotease</keyword>
<dbReference type="PANTHER" id="PTHR43690:SF17">
    <property type="entry name" value="PROTEIN YHJJ"/>
    <property type="match status" value="1"/>
</dbReference>
<keyword evidence="9" id="KW-0732">Signal</keyword>
<evidence type="ECO:0000256" key="3">
    <source>
        <dbReference type="ARBA" id="ARBA00022670"/>
    </source>
</evidence>
<feature type="signal peptide" evidence="9">
    <location>
        <begin position="1"/>
        <end position="21"/>
    </location>
</feature>
<dbReference type="PANTHER" id="PTHR43690">
    <property type="entry name" value="NARDILYSIN"/>
    <property type="match status" value="1"/>
</dbReference>
<reference evidence="12 13" key="1">
    <citation type="submission" date="2024-01" db="EMBL/GenBank/DDBJ databases">
        <title>Pedobacter sp. nov., isolated from oil-contaminated soil.</title>
        <authorList>
            <person name="Le N.T.T."/>
        </authorList>
    </citation>
    <scope>NUCLEOTIDE SEQUENCE [LARGE SCALE GENOMIC DNA]</scope>
    <source>
        <strain evidence="12 13">VNH31</strain>
    </source>
</reference>
<evidence type="ECO:0000256" key="1">
    <source>
        <dbReference type="ARBA" id="ARBA00001947"/>
    </source>
</evidence>
<evidence type="ECO:0000313" key="12">
    <source>
        <dbReference type="EMBL" id="MEE1885055.1"/>
    </source>
</evidence>
<dbReference type="InterPro" id="IPR007863">
    <property type="entry name" value="Peptidase_M16_C"/>
</dbReference>
<comment type="cofactor">
    <cofactor evidence="1">
        <name>Zn(2+)</name>
        <dbReference type="ChEBI" id="CHEBI:29105"/>
    </cofactor>
</comment>
<organism evidence="12 13">
    <name type="scientific">Pedobacter flavus</name>
    <dbReference type="NCBI Taxonomy" id="3113906"/>
    <lineage>
        <taxon>Bacteria</taxon>
        <taxon>Pseudomonadati</taxon>
        <taxon>Bacteroidota</taxon>
        <taxon>Sphingobacteriia</taxon>
        <taxon>Sphingobacteriales</taxon>
        <taxon>Sphingobacteriaceae</taxon>
        <taxon>Pedobacter</taxon>
    </lineage>
</organism>
<evidence type="ECO:0000259" key="10">
    <source>
        <dbReference type="Pfam" id="PF00675"/>
    </source>
</evidence>
<evidence type="ECO:0000256" key="6">
    <source>
        <dbReference type="ARBA" id="ARBA00022833"/>
    </source>
</evidence>
<keyword evidence="6" id="KW-0862">Zinc</keyword>
<dbReference type="RefSeq" id="WP_330145959.1">
    <property type="nucleotide sequence ID" value="NZ_JAZDQU010000002.1"/>
</dbReference>
<gene>
    <name evidence="12" type="ORF">VRU49_06420</name>
</gene>
<evidence type="ECO:0000313" key="13">
    <source>
        <dbReference type="Proteomes" id="UP001337681"/>
    </source>
</evidence>
<evidence type="ECO:0000256" key="5">
    <source>
        <dbReference type="ARBA" id="ARBA00022801"/>
    </source>
</evidence>
<comment type="caution">
    <text evidence="12">The sequence shown here is derived from an EMBL/GenBank/DDBJ whole genome shotgun (WGS) entry which is preliminary data.</text>
</comment>
<accession>A0ABU7H1M1</accession>
<feature type="domain" description="Peptidase M16 C-terminal" evidence="11">
    <location>
        <begin position="754"/>
        <end position="876"/>
    </location>
</feature>
<name>A0ABU7H1M1_9SPHI</name>
<feature type="domain" description="Peptidase M16 N-terminal" evidence="10">
    <location>
        <begin position="598"/>
        <end position="696"/>
    </location>
</feature>
<dbReference type="EMBL" id="JAZDQU010000002">
    <property type="protein sequence ID" value="MEE1885055.1"/>
    <property type="molecule type" value="Genomic_DNA"/>
</dbReference>
<keyword evidence="13" id="KW-1185">Reference proteome</keyword>
<dbReference type="Pfam" id="PF05193">
    <property type="entry name" value="Peptidase_M16_C"/>
    <property type="match status" value="2"/>
</dbReference>
<keyword evidence="3" id="KW-0645">Protease</keyword>
<evidence type="ECO:0000256" key="4">
    <source>
        <dbReference type="ARBA" id="ARBA00022723"/>
    </source>
</evidence>
<dbReference type="PROSITE" id="PS00143">
    <property type="entry name" value="INSULINASE"/>
    <property type="match status" value="1"/>
</dbReference>
<sequence>MKKKQLLSFLLLFLSFQQVYAQTGYQWKTATSGGYTYKYVTNDPSKSRFYTLKNGLTVILSPNNSKPEVEYRMTVRAGSNTDPRNATGLAHYLEHLLFKGTDKFGTLDYAKEKPLLDKIDALYEQYNKTTDPEKRKEIYKEIDKVSFEASNYSIANEYDKMMTAMGGNSTNAGTGTELTVYMEDFPSNSIDKFLALQSERFRNPVFRIFHTELEAVYEEKNRSLDNDNGKLGEKVRSLLFPTHNYGQQTTIGTIEHLKNPSLVEIRNYYNKYYVPNNMAAIFAGDFNPDEMIKKVDAAFSYMKPDPKLQTYNPAPEKPLVGIQRVEVKGPSAESMIIAYRGYADLSKENHILDLIAAILYNGKAGLIDININKQQKALGASASYSAQKDYGIFSLNARPKQGQTLQDVEKLLLDEIAKLKKGEFDEQLLRATIANKKLSFIQAFDFNSSRADYLMESFVSNKGEKWDAALNEINTQSKITKAEIVAFANKFFADNYIVGYKVKGVDEESVKVEKPEITPINPNADHSSAFTLKNIEAPVAPIQPKFLDFNKDISKGKARNAQVLAIKNQDNNIYRMNYRFEFGTYNYKLLSLASRYLPFLGTDKYSSEELSKKFYNIASNYNLSVGTENTSISISGLQENFDEAVSLVEHIFQNLQPNETALQSLKNNLLKERENAKLNKSSIMSGLRSYAIYGAKNPFNYTLSDEEIKAVKSEDLIKLLKNLFNYEHTITYFGPKEVNVISQDIAKLHFTPTEFTPFEPAIQFTHQPTTENKVYFANYDMVQSEIYWSRNSSRYDPNKKAEIDLFNAYFGAGMGSVVFQVIRESKALAYSTQAVYASPAKANEPYTMIAYVGSQADKMNEAIAGMNELLTELPNNEKSFIGAKSNVIKNFESARIEKDAIFSAYFAEKKLGSNVDSRKATYERAKTLNFSDINNFYKENIAGKPYAYSIIGSENRIKKEDLEKIGPLTVLSLKEIFGY</sequence>
<dbReference type="InterPro" id="IPR011765">
    <property type="entry name" value="Pept_M16_N"/>
</dbReference>
<keyword evidence="4" id="KW-0479">Metal-binding</keyword>
<protein>
    <submittedName>
        <fullName evidence="12">Insulinase family protein</fullName>
    </submittedName>
</protein>
<comment type="similarity">
    <text evidence="2 8">Belongs to the peptidase M16 family.</text>
</comment>
<evidence type="ECO:0000259" key="11">
    <source>
        <dbReference type="Pfam" id="PF05193"/>
    </source>
</evidence>